<reference evidence="1 2" key="1">
    <citation type="journal article" date="2012" name="J. Bacteriol.">
        <title>Genome Sequence of "Candidatus Nitrosoarchaeum limnia" BG20, a Low-Salinity Ammonia-Oxidizing Archaeon from the San Francisco Bay Estuary.</title>
        <authorList>
            <person name="Mosier A.C."/>
            <person name="Allen E.E."/>
            <person name="Kim M."/>
            <person name="Ferriera S."/>
            <person name="Francis C.A."/>
        </authorList>
    </citation>
    <scope>NUCLEOTIDE SEQUENCE [LARGE SCALE GENOMIC DNA]</scope>
    <source>
        <strain evidence="1 2">BG20</strain>
    </source>
</reference>
<dbReference type="RefSeq" id="WP_010191998.1">
    <property type="nucleotide sequence ID" value="NZ_AHJG01000174.1"/>
</dbReference>
<accession>S2E4B6</accession>
<gene>
    <name evidence="1" type="ORF">BG20_I0434</name>
</gene>
<name>S2E4B6_9ARCH</name>
<comment type="caution">
    <text evidence="1">The sequence shown here is derived from an EMBL/GenBank/DDBJ whole genome shotgun (WGS) entry which is preliminary data.</text>
</comment>
<evidence type="ECO:0000313" key="2">
    <source>
        <dbReference type="Proteomes" id="UP000014065"/>
    </source>
</evidence>
<dbReference type="AlphaFoldDB" id="S2E4B6"/>
<evidence type="ECO:0008006" key="3">
    <source>
        <dbReference type="Google" id="ProtNLM"/>
    </source>
</evidence>
<dbReference type="Proteomes" id="UP000014065">
    <property type="component" value="Unassembled WGS sequence"/>
</dbReference>
<proteinExistence type="predicted"/>
<dbReference type="PATRIC" id="fig|859192.6.peg.1174"/>
<protein>
    <recommendedName>
        <fullName evidence="3">Peptidase</fullName>
    </recommendedName>
</protein>
<dbReference type="EMBL" id="AHJG01000174">
    <property type="protein sequence ID" value="EPA05583.1"/>
    <property type="molecule type" value="Genomic_DNA"/>
</dbReference>
<keyword evidence="2" id="KW-1185">Reference proteome</keyword>
<evidence type="ECO:0000313" key="1">
    <source>
        <dbReference type="EMBL" id="EPA05583.1"/>
    </source>
</evidence>
<sequence length="1061" mass="114458">MLFVDMMTRKTIILLSFCFSAFLIPITHVDASSNPNLFVSAENSQFNNRFSGSMVVEVIIRDPNLHDTDQGKGEPDVTINGKSLRMVQSTDGNWYAYFANVNKAKIADSTQSSTSGKGLDFGVFCSRDTPSNVFGVSFSQTDGFAVPGNNGLSGFTNGAASFTQCNGSPTAPTILNNVVRHAQSINTNSNIPSGQIGLDSDAWPLIQLYSFNSDVKIQYNAGGNPQSVTLQYDDSANVTFKIDKNTYPQNSEVFLTVNDFQLNQDPTDEDSWTFNINSTLATFYQAYDNSGSNSANGNAGLVNLIPYLSNLGFKDNGKLSITLGNIMKLKSNDKQPSTSVNGIPSNTFSQIVTLVENGPNSGIFENSDDADKSTISILANAPRGQTGQIEYNKKSTSVLTGSSTSTISINQPALTVGNGPKSLIPGTKYPVTLFDPNQNINSASREHLDVFRDTSLVPTLKIGNPITLGKASDVKYHTSSSNLTPAFTLSSSISDKNSERLFIDTNTITANFKQISMNLGITASSLQSVLLDTSLTNTSGTNWLNYDLRSFEKDFGLTNFSTTSMTLSFGTLGASPVTIVHSGDISSSSGFIQLSNSDIQQITGKSGTVYLIINFSSATGTISSEQNKQPIVFDLFSFGLKNNNDVDNSIYRFELEETSDNSSTFNGSIEYAIANQLNISDPNFIKSIRAIDNEIKFIVTNRLINENAIAISYSDLDKVGVTTTVSTKSNIPTNSGVVSTGSTSYRFGQPVTITLNDPDLNLSSNAVDIYLVNNDPNSSNVDTVGSGNNILLEVLIKDIRYKRCTINGVEYGGLASTGFTLVETGPSTGVFEGSFKMPSQICDKSGTKLISSAGGNLDAKYHDSRDASGNPNIFSLLAYKSPPQSSTPPQLSANTITIPSSGKSEEVILSGTISNPKNSVPLTIILTRPDNVVQNFAATVSNSGAYRAAFSINENSVPGIYKIQLYHNGVNVGLVSFTAIQDIPDWIKNNKKQRSIISDPEFINMLNQLVKDNVIVSPKESLTSVSIPKWVKNIAIWWSNDQISNDDFIKSIQYLVKKGII</sequence>
<organism evidence="1 2">
    <name type="scientific">Candidatus Nitrosarchaeum limnium BG20</name>
    <dbReference type="NCBI Taxonomy" id="859192"/>
    <lineage>
        <taxon>Archaea</taxon>
        <taxon>Nitrososphaerota</taxon>
        <taxon>Nitrososphaeria</taxon>
        <taxon>Nitrosopumilales</taxon>
        <taxon>Nitrosopumilaceae</taxon>
        <taxon>Nitrosarchaeum</taxon>
    </lineage>
</organism>